<feature type="transmembrane region" description="Helical" evidence="1">
    <location>
        <begin position="136"/>
        <end position="157"/>
    </location>
</feature>
<accession>A0A8X6V250</accession>
<dbReference type="EMBL" id="BMAU01021147">
    <property type="protein sequence ID" value="GFX92387.1"/>
    <property type="molecule type" value="Genomic_DNA"/>
</dbReference>
<evidence type="ECO:0000256" key="1">
    <source>
        <dbReference type="SAM" id="Phobius"/>
    </source>
</evidence>
<feature type="transmembrane region" description="Helical" evidence="1">
    <location>
        <begin position="96"/>
        <end position="124"/>
    </location>
</feature>
<evidence type="ECO:0000313" key="3">
    <source>
        <dbReference type="Proteomes" id="UP000887159"/>
    </source>
</evidence>
<name>A0A8X6V250_TRICX</name>
<comment type="caution">
    <text evidence="2">The sequence shown here is derived from an EMBL/GenBank/DDBJ whole genome shotgun (WGS) entry which is preliminary data.</text>
</comment>
<organism evidence="2 3">
    <name type="scientific">Trichonephila clavipes</name>
    <name type="common">Golden silk orbweaver</name>
    <name type="synonym">Nephila clavipes</name>
    <dbReference type="NCBI Taxonomy" id="2585209"/>
    <lineage>
        <taxon>Eukaryota</taxon>
        <taxon>Metazoa</taxon>
        <taxon>Ecdysozoa</taxon>
        <taxon>Arthropoda</taxon>
        <taxon>Chelicerata</taxon>
        <taxon>Arachnida</taxon>
        <taxon>Araneae</taxon>
        <taxon>Araneomorphae</taxon>
        <taxon>Entelegynae</taxon>
        <taxon>Araneoidea</taxon>
        <taxon>Nephilidae</taxon>
        <taxon>Trichonephila</taxon>
    </lineage>
</organism>
<reference evidence="2" key="1">
    <citation type="submission" date="2020-08" db="EMBL/GenBank/DDBJ databases">
        <title>Multicomponent nature underlies the extraordinary mechanical properties of spider dragline silk.</title>
        <authorList>
            <person name="Kono N."/>
            <person name="Nakamura H."/>
            <person name="Mori M."/>
            <person name="Yoshida Y."/>
            <person name="Ohtoshi R."/>
            <person name="Malay A.D."/>
            <person name="Moran D.A.P."/>
            <person name="Tomita M."/>
            <person name="Numata K."/>
            <person name="Arakawa K."/>
        </authorList>
    </citation>
    <scope>NUCLEOTIDE SEQUENCE</scope>
</reference>
<dbReference type="PANTHER" id="PTHR33444">
    <property type="entry name" value="SI:DKEY-19B23.12-RELATED"/>
    <property type="match status" value="1"/>
</dbReference>
<evidence type="ECO:0008006" key="4">
    <source>
        <dbReference type="Google" id="ProtNLM"/>
    </source>
</evidence>
<dbReference type="InterPro" id="IPR040350">
    <property type="entry name" value="TMEM272"/>
</dbReference>
<keyword evidence="1" id="KW-0812">Transmembrane</keyword>
<keyword evidence="1" id="KW-0472">Membrane</keyword>
<dbReference type="PANTHER" id="PTHR33444:SF2">
    <property type="entry name" value="MARVEL DOMAIN-CONTAINING PROTEIN"/>
    <property type="match status" value="1"/>
</dbReference>
<keyword evidence="3" id="KW-1185">Reference proteome</keyword>
<dbReference type="AlphaFoldDB" id="A0A8X6V250"/>
<sequence>MLNWEPCALLHLMSPMGCDNMCESESTSQVLNIPPPLYSEIPGTVPLSNALENSPPPSYEEVVNPEASPPTYQSLFGQVREARKNSSGFMDFVKKVVILLLGTIGCSIILGITIVVPISMILVGTNYFGECPVEQFIPVYLIVGGTFGVVKNVLGFFSRWKTNENEQERLIHRSRDSILNCFLIAWFITDILQEGYEREWWILGTKKILIQNKGSLIKKYYPSINVRLSGHLLFTNYKMIQFFTEHGNFKSCSNKFNLVPSSYNCGVDVC</sequence>
<keyword evidence="1" id="KW-1133">Transmembrane helix</keyword>
<proteinExistence type="predicted"/>
<evidence type="ECO:0000313" key="2">
    <source>
        <dbReference type="EMBL" id="GFX92387.1"/>
    </source>
</evidence>
<dbReference type="Proteomes" id="UP000887159">
    <property type="component" value="Unassembled WGS sequence"/>
</dbReference>
<protein>
    <recommendedName>
        <fullName evidence="4">Transmembrane protein</fullName>
    </recommendedName>
</protein>
<gene>
    <name evidence="2" type="primary">NCL1_43181</name>
    <name evidence="2" type="ORF">TNCV_1706631</name>
</gene>